<dbReference type="InterPro" id="IPR000073">
    <property type="entry name" value="AB_hydrolase_1"/>
</dbReference>
<gene>
    <name evidence="3" type="ORF">E0Z10_g7167</name>
</gene>
<dbReference type="STRING" id="37992.A0A4Z0YCA8"/>
<organism evidence="3 4">
    <name type="scientific">Xylaria hypoxylon</name>
    <dbReference type="NCBI Taxonomy" id="37992"/>
    <lineage>
        <taxon>Eukaryota</taxon>
        <taxon>Fungi</taxon>
        <taxon>Dikarya</taxon>
        <taxon>Ascomycota</taxon>
        <taxon>Pezizomycotina</taxon>
        <taxon>Sordariomycetes</taxon>
        <taxon>Xylariomycetidae</taxon>
        <taxon>Xylariales</taxon>
        <taxon>Xylariaceae</taxon>
        <taxon>Xylaria</taxon>
    </lineage>
</organism>
<feature type="region of interest" description="Disordered" evidence="1">
    <location>
        <begin position="1"/>
        <end position="42"/>
    </location>
</feature>
<dbReference type="Pfam" id="PF12697">
    <property type="entry name" value="Abhydrolase_6"/>
    <property type="match status" value="1"/>
</dbReference>
<evidence type="ECO:0000256" key="1">
    <source>
        <dbReference type="SAM" id="MobiDB-lite"/>
    </source>
</evidence>
<evidence type="ECO:0000313" key="4">
    <source>
        <dbReference type="Proteomes" id="UP000297716"/>
    </source>
</evidence>
<protein>
    <recommendedName>
        <fullName evidence="2">AB hydrolase-1 domain-containing protein</fullName>
    </recommendedName>
</protein>
<comment type="caution">
    <text evidence="3">The sequence shown here is derived from an EMBL/GenBank/DDBJ whole genome shotgun (WGS) entry which is preliminary data.</text>
</comment>
<feature type="domain" description="AB hydrolase-1" evidence="2">
    <location>
        <begin position="51"/>
        <end position="262"/>
    </location>
</feature>
<reference evidence="3 4" key="1">
    <citation type="submission" date="2019-03" db="EMBL/GenBank/DDBJ databases">
        <title>Draft genome sequence of Xylaria hypoxylon DSM 108379, a ubiquitous saprotrophic-parasitic fungi on hardwood.</title>
        <authorList>
            <person name="Buettner E."/>
            <person name="Leonhardt S."/>
            <person name="Gebauer A.M."/>
            <person name="Liers C."/>
            <person name="Hofrichter M."/>
            <person name="Kellner H."/>
        </authorList>
    </citation>
    <scope>NUCLEOTIDE SEQUENCE [LARGE SCALE GENOMIC DNA]</scope>
    <source>
        <strain evidence="3 4">DSM 108379</strain>
    </source>
</reference>
<keyword evidence="4" id="KW-1185">Reference proteome</keyword>
<dbReference type="Proteomes" id="UP000297716">
    <property type="component" value="Unassembled WGS sequence"/>
</dbReference>
<dbReference type="OrthoDB" id="294702at2759"/>
<dbReference type="EMBL" id="SKBN01000161">
    <property type="protein sequence ID" value="TGJ81584.1"/>
    <property type="molecule type" value="Genomic_DNA"/>
</dbReference>
<evidence type="ECO:0000259" key="2">
    <source>
        <dbReference type="Pfam" id="PF12697"/>
    </source>
</evidence>
<proteinExistence type="predicted"/>
<dbReference type="AlphaFoldDB" id="A0A4Z0YCA8"/>
<feature type="compositionally biased region" description="Polar residues" evidence="1">
    <location>
        <begin position="1"/>
        <end position="19"/>
    </location>
</feature>
<accession>A0A4Z0YCA8</accession>
<evidence type="ECO:0000313" key="3">
    <source>
        <dbReference type="EMBL" id="TGJ81584.1"/>
    </source>
</evidence>
<dbReference type="Gene3D" id="3.40.50.1820">
    <property type="entry name" value="alpha/beta hydrolase"/>
    <property type="match status" value="2"/>
</dbReference>
<dbReference type="InterPro" id="IPR029058">
    <property type="entry name" value="AB_hydrolase_fold"/>
</dbReference>
<sequence>MATALNINGQHPTLNTQDSAAIGSPEPRLLLPDATSTGRRAHGERVEKPLIICFHGSGQTCSPSWDELAAKLLAGMHCRVLLYDREPGNLRPEDVAAQMWDYVSRAENPTNENESAQDEGGLNGPYLLIAHSYGALRARIRLVLVETGQEGGLDPALDELQIRSTVMGDRPVCVMKGNSFIGKWKELARKEKAMDTPEAQTGDIATRRQMLAAERELLLRVDAEDERLKRRQLGLSRNSRFVHVPDCAHHVVRDRPDEVVAAVRWVLENAQIQEEEMGAWKWTLGRIKAIFGL</sequence>
<dbReference type="SUPFAM" id="SSF53474">
    <property type="entry name" value="alpha/beta-Hydrolases"/>
    <property type="match status" value="1"/>
</dbReference>
<name>A0A4Z0YCA8_9PEZI</name>